<name>A0A7W6BSR4_9HYPH</name>
<dbReference type="AlphaFoldDB" id="A0A7W6BSR4"/>
<dbReference type="Proteomes" id="UP000531216">
    <property type="component" value="Unassembled WGS sequence"/>
</dbReference>
<dbReference type="InterPro" id="IPR029058">
    <property type="entry name" value="AB_hydrolase_fold"/>
</dbReference>
<organism evidence="1 2">
    <name type="scientific">Aureimonas phyllosphaerae</name>
    <dbReference type="NCBI Taxonomy" id="1166078"/>
    <lineage>
        <taxon>Bacteria</taxon>
        <taxon>Pseudomonadati</taxon>
        <taxon>Pseudomonadota</taxon>
        <taxon>Alphaproteobacteria</taxon>
        <taxon>Hyphomicrobiales</taxon>
        <taxon>Aurantimonadaceae</taxon>
        <taxon>Aureimonas</taxon>
    </lineage>
</organism>
<keyword evidence="2" id="KW-1185">Reference proteome</keyword>
<sequence>MDEALLWRRLLINNLVESAYRYGLLSGSLRGFVAPVFRALSEERSQLAGEILSDHPDEALREQLGRADLDTTGYSVVEEEARVAAERGMAFAAEFAIEREEDLLDLVGDPADLGLSEPLRLRLTESLRRGIQRLRTAVARTRARDDLINFSRKSSDTTAGGERVYEVWFGTNRAPIVENGAVLGFSGETSTTTTVGRCGVTIPRTHRIGEGQPPWWRRIVFGERPLSLASVVAMDIEGFWKDIRARLVEGSIQPSDAIVFLHGYNVSFEDAAVRCAQIGADLNLPGVMAFFSWPSRGRVHAYSADEASIEASEKQITEFLEAFASRSGARRVHFIAHSMGNRGLIRAMDRIATNAARLSGKSFGQIILAAPDVDRRTFAMLSRAYPSLAARTTLYVSSKDLAVRSSRFVHAAARVGFEPPLTIEPGIDTVSVSKVDLSYLGHGYVAGCRPVLMDIHQLIVSELEPGRRAGLRRLKATDGEYWELAA</sequence>
<proteinExistence type="predicted"/>
<dbReference type="Pfam" id="PF05990">
    <property type="entry name" value="DUF900"/>
    <property type="match status" value="1"/>
</dbReference>
<protein>
    <submittedName>
        <fullName evidence="1">Esterase/lipase superfamily enzyme</fullName>
    </submittedName>
</protein>
<dbReference type="OrthoDB" id="9797755at2"/>
<dbReference type="PANTHER" id="PTHR36513:SF1">
    <property type="entry name" value="TRANSMEMBRANE PROTEIN"/>
    <property type="match status" value="1"/>
</dbReference>
<dbReference type="RefSeq" id="WP_090964314.1">
    <property type="nucleotide sequence ID" value="NZ_FOOA01000012.1"/>
</dbReference>
<gene>
    <name evidence="1" type="ORF">GGR05_003509</name>
</gene>
<accession>A0A7W6BSR4</accession>
<reference evidence="1 2" key="1">
    <citation type="submission" date="2020-08" db="EMBL/GenBank/DDBJ databases">
        <title>Genomic Encyclopedia of Type Strains, Phase IV (KMG-IV): sequencing the most valuable type-strain genomes for metagenomic binning, comparative biology and taxonomic classification.</title>
        <authorList>
            <person name="Goeker M."/>
        </authorList>
    </citation>
    <scope>NUCLEOTIDE SEQUENCE [LARGE SCALE GENOMIC DNA]</scope>
    <source>
        <strain evidence="1 2">DSM 25024</strain>
    </source>
</reference>
<dbReference type="Gene3D" id="3.40.50.1820">
    <property type="entry name" value="alpha/beta hydrolase"/>
    <property type="match status" value="1"/>
</dbReference>
<evidence type="ECO:0000313" key="1">
    <source>
        <dbReference type="EMBL" id="MBB3937343.1"/>
    </source>
</evidence>
<dbReference type="PANTHER" id="PTHR36513">
    <property type="entry name" value="ABC TRANSMEMBRANE TYPE-1 DOMAIN-CONTAINING PROTEIN"/>
    <property type="match status" value="1"/>
</dbReference>
<evidence type="ECO:0000313" key="2">
    <source>
        <dbReference type="Proteomes" id="UP000531216"/>
    </source>
</evidence>
<dbReference type="SUPFAM" id="SSF53474">
    <property type="entry name" value="alpha/beta-Hydrolases"/>
    <property type="match status" value="1"/>
</dbReference>
<comment type="caution">
    <text evidence="1">The sequence shown here is derived from an EMBL/GenBank/DDBJ whole genome shotgun (WGS) entry which is preliminary data.</text>
</comment>
<dbReference type="InterPro" id="IPR010297">
    <property type="entry name" value="DUF900_hydrolase"/>
</dbReference>
<dbReference type="EMBL" id="JACIDO010000008">
    <property type="protein sequence ID" value="MBB3937343.1"/>
    <property type="molecule type" value="Genomic_DNA"/>
</dbReference>